<dbReference type="VEuPathDB" id="FungiDB:SDRG_13758"/>
<organism evidence="2 3">
    <name type="scientific">Saprolegnia diclina (strain VS20)</name>
    <dbReference type="NCBI Taxonomy" id="1156394"/>
    <lineage>
        <taxon>Eukaryota</taxon>
        <taxon>Sar</taxon>
        <taxon>Stramenopiles</taxon>
        <taxon>Oomycota</taxon>
        <taxon>Saprolegniomycetes</taxon>
        <taxon>Saprolegniales</taxon>
        <taxon>Saprolegniaceae</taxon>
        <taxon>Saprolegnia</taxon>
    </lineage>
</organism>
<proteinExistence type="predicted"/>
<keyword evidence="3" id="KW-1185">Reference proteome</keyword>
<dbReference type="EMBL" id="JH767194">
    <property type="protein sequence ID" value="EQC28430.1"/>
    <property type="molecule type" value="Genomic_DNA"/>
</dbReference>
<evidence type="ECO:0000256" key="1">
    <source>
        <dbReference type="SAM" id="MobiDB-lite"/>
    </source>
</evidence>
<reference evidence="2 3" key="1">
    <citation type="submission" date="2012-04" db="EMBL/GenBank/DDBJ databases">
        <title>The Genome Sequence of Saprolegnia declina VS20.</title>
        <authorList>
            <consortium name="The Broad Institute Genome Sequencing Platform"/>
            <person name="Russ C."/>
            <person name="Nusbaum C."/>
            <person name="Tyler B."/>
            <person name="van West P."/>
            <person name="Dieguez-Uribeondo J."/>
            <person name="de Bruijn I."/>
            <person name="Tripathy S."/>
            <person name="Jiang R."/>
            <person name="Young S.K."/>
            <person name="Zeng Q."/>
            <person name="Gargeya S."/>
            <person name="Fitzgerald M."/>
            <person name="Haas B."/>
            <person name="Abouelleil A."/>
            <person name="Alvarado L."/>
            <person name="Arachchi H.M."/>
            <person name="Berlin A."/>
            <person name="Chapman S.B."/>
            <person name="Goldberg J."/>
            <person name="Griggs A."/>
            <person name="Gujja S."/>
            <person name="Hansen M."/>
            <person name="Howarth C."/>
            <person name="Imamovic A."/>
            <person name="Larimer J."/>
            <person name="McCowen C."/>
            <person name="Montmayeur A."/>
            <person name="Murphy C."/>
            <person name="Neiman D."/>
            <person name="Pearson M."/>
            <person name="Priest M."/>
            <person name="Roberts A."/>
            <person name="Saif S."/>
            <person name="Shea T."/>
            <person name="Sisk P."/>
            <person name="Sykes S."/>
            <person name="Wortman J."/>
            <person name="Nusbaum C."/>
            <person name="Birren B."/>
        </authorList>
    </citation>
    <scope>NUCLEOTIDE SEQUENCE [LARGE SCALE GENOMIC DNA]</scope>
    <source>
        <strain evidence="2 3">VS20</strain>
    </source>
</reference>
<name>T0Q4U7_SAPDV</name>
<dbReference type="Proteomes" id="UP000030762">
    <property type="component" value="Unassembled WGS sequence"/>
</dbReference>
<accession>T0Q4U7</accession>
<protein>
    <submittedName>
        <fullName evidence="2">Uncharacterized protein</fullName>
    </submittedName>
</protein>
<evidence type="ECO:0000313" key="2">
    <source>
        <dbReference type="EMBL" id="EQC28430.1"/>
    </source>
</evidence>
<dbReference type="eggNOG" id="ENOG502S4K9">
    <property type="taxonomic scope" value="Eukaryota"/>
</dbReference>
<dbReference type="OMA" id="EMIILAK"/>
<sequence>MSKMKRREMGFDTNTHNQKLPEYNALADQNLRHFFENQKLQSHLHEVGLIDKTGRVIDPDKHKAKLSIIQQEFKLAEKAELAKQREEDEIRRRVQLRRHAALNEARKEEKIVKLKEDRKLTRQIVQAAKEYAVPHGSSSSSSGSGPRSTLSKSTSSPLSSKASNNDSFRS</sequence>
<dbReference type="AlphaFoldDB" id="T0Q4U7"/>
<feature type="region of interest" description="Disordered" evidence="1">
    <location>
        <begin position="127"/>
        <end position="170"/>
    </location>
</feature>
<gene>
    <name evidence="2" type="ORF">SDRG_13758</name>
</gene>
<dbReference type="GeneID" id="19954485"/>
<dbReference type="OrthoDB" id="120976at2759"/>
<dbReference type="RefSeq" id="XP_008618078.1">
    <property type="nucleotide sequence ID" value="XM_008619856.1"/>
</dbReference>
<evidence type="ECO:0000313" key="3">
    <source>
        <dbReference type="Proteomes" id="UP000030762"/>
    </source>
</evidence>
<feature type="compositionally biased region" description="Low complexity" evidence="1">
    <location>
        <begin position="136"/>
        <end position="170"/>
    </location>
</feature>
<dbReference type="InParanoid" id="T0Q4U7"/>